<dbReference type="RefSeq" id="WP_302036942.1">
    <property type="nucleotide sequence ID" value="NZ_JAUKPO010000003.1"/>
</dbReference>
<evidence type="ECO:0000259" key="9">
    <source>
        <dbReference type="Pfam" id="PF00479"/>
    </source>
</evidence>
<comment type="function">
    <text evidence="7">Catalyzes the oxidation of glucose 6-phosphate to 6-phosphogluconolactone.</text>
</comment>
<dbReference type="InterPro" id="IPR001282">
    <property type="entry name" value="G6P_DH"/>
</dbReference>
<proteinExistence type="inferred from homology"/>
<feature type="active site" description="Proton acceptor" evidence="7">
    <location>
        <position position="248"/>
    </location>
</feature>
<dbReference type="SUPFAM" id="SSF55347">
    <property type="entry name" value="Glyceraldehyde-3-phosphate dehydrogenase-like, C-terminal domain"/>
    <property type="match status" value="1"/>
</dbReference>
<feature type="binding site" evidence="7">
    <location>
        <position position="190"/>
    </location>
    <ligand>
        <name>substrate</name>
    </ligand>
</feature>
<reference evidence="11" key="1">
    <citation type="submission" date="2023-07" db="EMBL/GenBank/DDBJ databases">
        <title>The genome sequence of Rhodocytophaga aerolata KACC 12507.</title>
        <authorList>
            <person name="Zhang X."/>
        </authorList>
    </citation>
    <scope>NUCLEOTIDE SEQUENCE</scope>
    <source>
        <strain evidence="11">KACC 12507</strain>
    </source>
</reference>
<dbReference type="SUPFAM" id="SSF51735">
    <property type="entry name" value="NAD(P)-binding Rossmann-fold domains"/>
    <property type="match status" value="1"/>
</dbReference>
<feature type="binding site" evidence="7">
    <location>
        <begin position="93"/>
        <end position="94"/>
    </location>
    <ligand>
        <name>NADP(+)</name>
        <dbReference type="ChEBI" id="CHEBI:58349"/>
    </ligand>
</feature>
<evidence type="ECO:0000256" key="1">
    <source>
        <dbReference type="ARBA" id="ARBA00004937"/>
    </source>
</evidence>
<evidence type="ECO:0000256" key="8">
    <source>
        <dbReference type="SAM" id="MobiDB-lite"/>
    </source>
</evidence>
<evidence type="ECO:0000256" key="6">
    <source>
        <dbReference type="ARBA" id="ARBA00023277"/>
    </source>
</evidence>
<feature type="binding site" evidence="7">
    <location>
        <position position="353"/>
    </location>
    <ligand>
        <name>substrate</name>
    </ligand>
</feature>
<dbReference type="Pfam" id="PF02781">
    <property type="entry name" value="G6PD_C"/>
    <property type="match status" value="1"/>
</dbReference>
<dbReference type="EMBL" id="JAUKPO010000003">
    <property type="protein sequence ID" value="MDO1446141.1"/>
    <property type="molecule type" value="Genomic_DNA"/>
</dbReference>
<feature type="binding site" evidence="7">
    <location>
        <position position="186"/>
    </location>
    <ligand>
        <name>substrate</name>
    </ligand>
</feature>
<dbReference type="InterPro" id="IPR036291">
    <property type="entry name" value="NAD(P)-bd_dom_sf"/>
</dbReference>
<dbReference type="PRINTS" id="PR00079">
    <property type="entry name" value="G6PDHDRGNASE"/>
</dbReference>
<organism evidence="11 12">
    <name type="scientific">Rhodocytophaga aerolata</name>
    <dbReference type="NCBI Taxonomy" id="455078"/>
    <lineage>
        <taxon>Bacteria</taxon>
        <taxon>Pseudomonadati</taxon>
        <taxon>Bacteroidota</taxon>
        <taxon>Cytophagia</taxon>
        <taxon>Cytophagales</taxon>
        <taxon>Rhodocytophagaceae</taxon>
        <taxon>Rhodocytophaga</taxon>
    </lineage>
</organism>
<dbReference type="Proteomes" id="UP001168528">
    <property type="component" value="Unassembled WGS sequence"/>
</dbReference>
<evidence type="ECO:0000313" key="11">
    <source>
        <dbReference type="EMBL" id="MDO1446141.1"/>
    </source>
</evidence>
<comment type="similarity">
    <text evidence="2 7">Belongs to the glucose-6-phosphate dehydrogenase family.</text>
</comment>
<accession>A0ABT8R3A7</accession>
<dbReference type="HAMAP" id="MF_00966">
    <property type="entry name" value="G6PD"/>
    <property type="match status" value="1"/>
</dbReference>
<keyword evidence="6 7" id="KW-0119">Carbohydrate metabolism</keyword>
<comment type="catalytic activity">
    <reaction evidence="7">
        <text>D-glucose 6-phosphate + NADP(+) = 6-phospho-D-glucono-1,5-lactone + NADPH + H(+)</text>
        <dbReference type="Rhea" id="RHEA:15841"/>
        <dbReference type="ChEBI" id="CHEBI:15378"/>
        <dbReference type="ChEBI" id="CHEBI:57783"/>
        <dbReference type="ChEBI" id="CHEBI:57955"/>
        <dbReference type="ChEBI" id="CHEBI:58349"/>
        <dbReference type="ChEBI" id="CHEBI:61548"/>
        <dbReference type="EC" id="1.1.1.49"/>
    </reaction>
</comment>
<dbReference type="PANTHER" id="PTHR23429:SF0">
    <property type="entry name" value="GLUCOSE-6-PHOSPHATE 1-DEHYDROGENASE"/>
    <property type="match status" value="1"/>
</dbReference>
<feature type="domain" description="Glucose-6-phosphate dehydrogenase C-terminal" evidence="10">
    <location>
        <begin position="197"/>
        <end position="496"/>
    </location>
</feature>
<comment type="caution">
    <text evidence="7">Lacks conserved residue(s) required for the propagation of feature annotation.</text>
</comment>
<keyword evidence="4 7" id="KW-0521">NADP</keyword>
<feature type="binding site" evidence="7">
    <location>
        <position position="224"/>
    </location>
    <ligand>
        <name>substrate</name>
    </ligand>
</feature>
<feature type="binding site" evidence="7">
    <location>
        <position position="156"/>
    </location>
    <ligand>
        <name>NADP(+)</name>
        <dbReference type="ChEBI" id="CHEBI:58349"/>
    </ligand>
</feature>
<keyword evidence="12" id="KW-1185">Reference proteome</keyword>
<dbReference type="Pfam" id="PF00479">
    <property type="entry name" value="G6PD_N"/>
    <property type="match status" value="1"/>
</dbReference>
<dbReference type="Gene3D" id="3.40.50.720">
    <property type="entry name" value="NAD(P)-binding Rossmann-like Domain"/>
    <property type="match status" value="1"/>
</dbReference>
<evidence type="ECO:0000256" key="7">
    <source>
        <dbReference type="HAMAP-Rule" id="MF_00966"/>
    </source>
</evidence>
<dbReference type="InterPro" id="IPR022674">
    <property type="entry name" value="G6P_DH_NAD-bd"/>
</dbReference>
<dbReference type="Gene3D" id="3.30.360.10">
    <property type="entry name" value="Dihydrodipicolinate Reductase, domain 2"/>
    <property type="match status" value="1"/>
</dbReference>
<feature type="binding site" evidence="7">
    <location>
        <position position="243"/>
    </location>
    <ligand>
        <name>substrate</name>
    </ligand>
</feature>
<dbReference type="InterPro" id="IPR022675">
    <property type="entry name" value="G6P_DH_C"/>
</dbReference>
<evidence type="ECO:0000256" key="2">
    <source>
        <dbReference type="ARBA" id="ARBA00009975"/>
    </source>
</evidence>
<dbReference type="NCBIfam" id="TIGR00871">
    <property type="entry name" value="zwf"/>
    <property type="match status" value="1"/>
</dbReference>
<feature type="compositionally biased region" description="Low complexity" evidence="8">
    <location>
        <begin position="503"/>
        <end position="518"/>
    </location>
</feature>
<feature type="compositionally biased region" description="Basic and acidic residues" evidence="8">
    <location>
        <begin position="522"/>
        <end position="533"/>
    </location>
</feature>
<feature type="binding site" evidence="7">
    <location>
        <position position="348"/>
    </location>
    <ligand>
        <name>substrate</name>
    </ligand>
</feature>
<evidence type="ECO:0000256" key="5">
    <source>
        <dbReference type="ARBA" id="ARBA00023002"/>
    </source>
</evidence>
<dbReference type="PROSITE" id="PS00069">
    <property type="entry name" value="G6P_DEHYDROGENASE"/>
    <property type="match status" value="1"/>
</dbReference>
<feature type="region of interest" description="Disordered" evidence="8">
    <location>
        <begin position="501"/>
        <end position="533"/>
    </location>
</feature>
<name>A0ABT8R3A7_9BACT</name>
<dbReference type="InterPro" id="IPR019796">
    <property type="entry name" value="G6P_DH_AS"/>
</dbReference>
<evidence type="ECO:0000256" key="3">
    <source>
        <dbReference type="ARBA" id="ARBA00022526"/>
    </source>
</evidence>
<feature type="domain" description="Glucose-6-phosphate dehydrogenase NAD-binding" evidence="9">
    <location>
        <begin position="13"/>
        <end position="195"/>
    </location>
</feature>
<comment type="caution">
    <text evidence="11">The sequence shown here is derived from an EMBL/GenBank/DDBJ whole genome shotgun (WGS) entry which is preliminary data.</text>
</comment>
<sequence>MQSTRKPGPTVLVIFGAKGDLTMRKLAPALYNLYIDGWLPKQFAVIGVSHHDISYDQFLGLMHDGLDQHSRSGKPEDGRWTEFASFWEYFRADFTNQAMYSSLAEKLNAFDQQWGVRANRIYYLSVAPQFIEPITMNLGSSGVATDSGRDRIVVEKPFGRDLQTAKELNQLLSRTFSECQIYRIDHYLGKETVQNILAFRFANALFEPIWNRNYIDYVQITVAEQVGVEHRGNYYDKSGALRDMIQNHLLQLLCMIAMEPPVTFDADEIRSKKVDVLHALRKFSKEEIHKFAVRGQYGNGWIEGKKVKGYREEQGVHPTSNTETYAAIKFFIDNWRWNGIPFYVRTGKHMQGKFSAITVQFRPVPHQTFPSSVTENLLPNRLTLHIQPEMSIRLRFQAKRPGLSMVLNPVEMVFDYGESYSTQHSPEAYETLLLDVMLGDATLFMRADQVEAAWAAIMPILEVWESRPSLEFPNYTAGMWGPENAEALVARDGHNWAMVAPLNGNSSSHSTTSNGNGTEATTPKEKDKAKVKA</sequence>
<protein>
    <recommendedName>
        <fullName evidence="7">Glucose-6-phosphate 1-dehydrogenase</fullName>
        <shortName evidence="7">G6PD</shortName>
        <ecNumber evidence="7">1.1.1.49</ecNumber>
    </recommendedName>
</protein>
<keyword evidence="3 7" id="KW-0313">Glucose metabolism</keyword>
<evidence type="ECO:0000313" key="12">
    <source>
        <dbReference type="Proteomes" id="UP001168528"/>
    </source>
</evidence>
<comment type="pathway">
    <text evidence="1 7">Carbohydrate degradation; pentose phosphate pathway; D-ribulose 5-phosphate from D-glucose 6-phosphate (oxidative stage): step 1/3.</text>
</comment>
<gene>
    <name evidence="7 11" type="primary">zwf</name>
    <name evidence="11" type="ORF">Q0590_07755</name>
</gene>
<evidence type="ECO:0000259" key="10">
    <source>
        <dbReference type="Pfam" id="PF02781"/>
    </source>
</evidence>
<dbReference type="PIRSF" id="PIRSF000110">
    <property type="entry name" value="G6PD"/>
    <property type="match status" value="1"/>
</dbReference>
<dbReference type="EC" id="1.1.1.49" evidence="7"/>
<evidence type="ECO:0000256" key="4">
    <source>
        <dbReference type="ARBA" id="ARBA00022857"/>
    </source>
</evidence>
<keyword evidence="5 7" id="KW-0560">Oxidoreductase</keyword>
<dbReference type="PANTHER" id="PTHR23429">
    <property type="entry name" value="GLUCOSE-6-PHOSPHATE 1-DEHYDROGENASE G6PD"/>
    <property type="match status" value="1"/>
</dbReference>